<proteinExistence type="predicted"/>
<evidence type="ECO:0000313" key="2">
    <source>
        <dbReference type="Proteomes" id="UP000655225"/>
    </source>
</evidence>
<reference evidence="1 2" key="1">
    <citation type="submission" date="2020-04" db="EMBL/GenBank/DDBJ databases">
        <title>Plant Genome Project.</title>
        <authorList>
            <person name="Zhang R.-G."/>
        </authorList>
    </citation>
    <scope>NUCLEOTIDE SEQUENCE [LARGE SCALE GENOMIC DNA]</scope>
    <source>
        <strain evidence="1">YNK0</strain>
        <tissue evidence="1">Leaf</tissue>
    </source>
</reference>
<dbReference type="AlphaFoldDB" id="A0A835DJA7"/>
<name>A0A835DJA7_TETSI</name>
<dbReference type="Proteomes" id="UP000655225">
    <property type="component" value="Unassembled WGS sequence"/>
</dbReference>
<organism evidence="1 2">
    <name type="scientific">Tetracentron sinense</name>
    <name type="common">Spur-leaf</name>
    <dbReference type="NCBI Taxonomy" id="13715"/>
    <lineage>
        <taxon>Eukaryota</taxon>
        <taxon>Viridiplantae</taxon>
        <taxon>Streptophyta</taxon>
        <taxon>Embryophyta</taxon>
        <taxon>Tracheophyta</taxon>
        <taxon>Spermatophyta</taxon>
        <taxon>Magnoliopsida</taxon>
        <taxon>Trochodendrales</taxon>
        <taxon>Trochodendraceae</taxon>
        <taxon>Tetracentron</taxon>
    </lineage>
</organism>
<sequence length="183" mass="19758">MSEAPVTTNQRRTVTNKDLHILHMGELCFPEQMYTAFGPEYVYPQGLYSPYVGQQYLQVYGVPGTVNTGIYPYGQLGQTLPGSHGYTTVQGYAMPGHHIVQFAGPNANGLTTATIPSIQAPYPTGKNFLLGTIHLSLLHVDLIRQIFWALSGIAAPIPGQPQFIVPAHSPQFTQGSGSDQTAG</sequence>
<gene>
    <name evidence="1" type="ORF">HHK36_010508</name>
</gene>
<dbReference type="EMBL" id="JABCRI010000006">
    <property type="protein sequence ID" value="KAF8405601.1"/>
    <property type="molecule type" value="Genomic_DNA"/>
</dbReference>
<dbReference type="OrthoDB" id="439808at2759"/>
<protein>
    <submittedName>
        <fullName evidence="1">Uncharacterized protein</fullName>
    </submittedName>
</protein>
<evidence type="ECO:0000313" key="1">
    <source>
        <dbReference type="EMBL" id="KAF8405601.1"/>
    </source>
</evidence>
<keyword evidence="2" id="KW-1185">Reference proteome</keyword>
<comment type="caution">
    <text evidence="1">The sequence shown here is derived from an EMBL/GenBank/DDBJ whole genome shotgun (WGS) entry which is preliminary data.</text>
</comment>
<accession>A0A835DJA7</accession>